<evidence type="ECO:0000313" key="6">
    <source>
        <dbReference type="Proteomes" id="UP000694865"/>
    </source>
</evidence>
<dbReference type="SUPFAM" id="SSF161084">
    <property type="entry name" value="MAPEG domain-like"/>
    <property type="match status" value="1"/>
</dbReference>
<feature type="transmembrane region" description="Helical" evidence="5">
    <location>
        <begin position="115"/>
        <end position="134"/>
    </location>
</feature>
<dbReference type="PANTHER" id="PTHR10250:SF26">
    <property type="entry name" value="GLUTATHIONE S-TRANSFERASE 3, MITOCHONDRIAL"/>
    <property type="match status" value="1"/>
</dbReference>
<keyword evidence="2 5" id="KW-0812">Transmembrane</keyword>
<dbReference type="InterPro" id="IPR001129">
    <property type="entry name" value="Membr-assoc_MAPEG"/>
</dbReference>
<proteinExistence type="predicted"/>
<organism evidence="6 7">
    <name type="scientific">Saccoglossus kowalevskii</name>
    <name type="common">Acorn worm</name>
    <dbReference type="NCBI Taxonomy" id="10224"/>
    <lineage>
        <taxon>Eukaryota</taxon>
        <taxon>Metazoa</taxon>
        <taxon>Hemichordata</taxon>
        <taxon>Enteropneusta</taxon>
        <taxon>Harrimaniidae</taxon>
        <taxon>Saccoglossus</taxon>
    </lineage>
</organism>
<dbReference type="PANTHER" id="PTHR10250">
    <property type="entry name" value="MICROSOMAL GLUTATHIONE S-TRANSFERASE"/>
    <property type="match status" value="1"/>
</dbReference>
<reference evidence="7" key="1">
    <citation type="submission" date="2025-08" db="UniProtKB">
        <authorList>
            <consortium name="RefSeq"/>
        </authorList>
    </citation>
    <scope>IDENTIFICATION</scope>
    <source>
        <tissue evidence="7">Testes</tissue>
    </source>
</reference>
<keyword evidence="3 5" id="KW-1133">Transmembrane helix</keyword>
<name>A0ABM0GWY9_SACKO</name>
<accession>A0ABM0GWY9</accession>
<evidence type="ECO:0000256" key="5">
    <source>
        <dbReference type="SAM" id="Phobius"/>
    </source>
</evidence>
<protein>
    <submittedName>
        <fullName evidence="7">Microsomal glutathione S-transferase 3-like</fullName>
    </submittedName>
</protein>
<feature type="transmembrane region" description="Helical" evidence="5">
    <location>
        <begin position="12"/>
        <end position="29"/>
    </location>
</feature>
<dbReference type="Pfam" id="PF01124">
    <property type="entry name" value="MAPEG"/>
    <property type="match status" value="1"/>
</dbReference>
<evidence type="ECO:0000256" key="2">
    <source>
        <dbReference type="ARBA" id="ARBA00022692"/>
    </source>
</evidence>
<dbReference type="Gene3D" id="1.20.120.550">
    <property type="entry name" value="Membrane associated eicosanoid/glutathione metabolism-like domain"/>
    <property type="match status" value="1"/>
</dbReference>
<dbReference type="Proteomes" id="UP000694865">
    <property type="component" value="Unplaced"/>
</dbReference>
<evidence type="ECO:0000256" key="1">
    <source>
        <dbReference type="ARBA" id="ARBA00004141"/>
    </source>
</evidence>
<comment type="subcellular location">
    <subcellularLocation>
        <location evidence="1">Membrane</location>
        <topology evidence="1">Multi-pass membrane protein</topology>
    </subcellularLocation>
</comment>
<sequence>MPVMSKLPDEFGYVVLTGVASWFLVGFMAHKVSKARREYGVEYPTMYSDEEPMFNCIQRAHQNTLEVYPSYLFFLTFAGLQYPRTATGFGLLWIASRCSFASGYYTGDPKKRHRGIYGVPVFLGLMGMTISFAAHQLDWV</sequence>
<dbReference type="InterPro" id="IPR050997">
    <property type="entry name" value="MAPEG"/>
</dbReference>
<dbReference type="RefSeq" id="XP_002739172.1">
    <property type="nucleotide sequence ID" value="XM_002739126.2"/>
</dbReference>
<evidence type="ECO:0000313" key="7">
    <source>
        <dbReference type="RefSeq" id="XP_002739172.1"/>
    </source>
</evidence>
<evidence type="ECO:0000256" key="3">
    <source>
        <dbReference type="ARBA" id="ARBA00022989"/>
    </source>
</evidence>
<dbReference type="GeneID" id="100366983"/>
<dbReference type="InterPro" id="IPR023352">
    <property type="entry name" value="MAPEG-like_dom_sf"/>
</dbReference>
<evidence type="ECO:0000256" key="4">
    <source>
        <dbReference type="ARBA" id="ARBA00023136"/>
    </source>
</evidence>
<keyword evidence="6" id="KW-1185">Reference proteome</keyword>
<keyword evidence="4 5" id="KW-0472">Membrane</keyword>
<gene>
    <name evidence="7" type="primary">LOC100366983</name>
</gene>